<dbReference type="AlphaFoldDB" id="A0A6A5YX67"/>
<organism evidence="2 3">
    <name type="scientific">Lophiotrema nucula</name>
    <dbReference type="NCBI Taxonomy" id="690887"/>
    <lineage>
        <taxon>Eukaryota</taxon>
        <taxon>Fungi</taxon>
        <taxon>Dikarya</taxon>
        <taxon>Ascomycota</taxon>
        <taxon>Pezizomycotina</taxon>
        <taxon>Dothideomycetes</taxon>
        <taxon>Pleosporomycetidae</taxon>
        <taxon>Pleosporales</taxon>
        <taxon>Lophiotremataceae</taxon>
        <taxon>Lophiotrema</taxon>
    </lineage>
</organism>
<name>A0A6A5YX67_9PLEO</name>
<evidence type="ECO:0000313" key="3">
    <source>
        <dbReference type="Proteomes" id="UP000799770"/>
    </source>
</evidence>
<gene>
    <name evidence="2" type="ORF">BDV96DRAFT_174914</name>
</gene>
<feature type="compositionally biased region" description="Polar residues" evidence="1">
    <location>
        <begin position="1"/>
        <end position="10"/>
    </location>
</feature>
<feature type="compositionally biased region" description="Basic and acidic residues" evidence="1">
    <location>
        <begin position="203"/>
        <end position="216"/>
    </location>
</feature>
<feature type="region of interest" description="Disordered" evidence="1">
    <location>
        <begin position="178"/>
        <end position="223"/>
    </location>
</feature>
<dbReference type="OrthoDB" id="3797098at2759"/>
<protein>
    <submittedName>
        <fullName evidence="2">Uncharacterized protein</fullName>
    </submittedName>
</protein>
<feature type="compositionally biased region" description="Low complexity" evidence="1">
    <location>
        <begin position="181"/>
        <end position="202"/>
    </location>
</feature>
<reference evidence="2" key="1">
    <citation type="journal article" date="2020" name="Stud. Mycol.">
        <title>101 Dothideomycetes genomes: a test case for predicting lifestyles and emergence of pathogens.</title>
        <authorList>
            <person name="Haridas S."/>
            <person name="Albert R."/>
            <person name="Binder M."/>
            <person name="Bloem J."/>
            <person name="Labutti K."/>
            <person name="Salamov A."/>
            <person name="Andreopoulos B."/>
            <person name="Baker S."/>
            <person name="Barry K."/>
            <person name="Bills G."/>
            <person name="Bluhm B."/>
            <person name="Cannon C."/>
            <person name="Castanera R."/>
            <person name="Culley D."/>
            <person name="Daum C."/>
            <person name="Ezra D."/>
            <person name="Gonzalez J."/>
            <person name="Henrissat B."/>
            <person name="Kuo A."/>
            <person name="Liang C."/>
            <person name="Lipzen A."/>
            <person name="Lutzoni F."/>
            <person name="Magnuson J."/>
            <person name="Mondo S."/>
            <person name="Nolan M."/>
            <person name="Ohm R."/>
            <person name="Pangilinan J."/>
            <person name="Park H.-J."/>
            <person name="Ramirez L."/>
            <person name="Alfaro M."/>
            <person name="Sun H."/>
            <person name="Tritt A."/>
            <person name="Yoshinaga Y."/>
            <person name="Zwiers L.-H."/>
            <person name="Turgeon B."/>
            <person name="Goodwin S."/>
            <person name="Spatafora J."/>
            <person name="Crous P."/>
            <person name="Grigoriev I."/>
        </authorList>
    </citation>
    <scope>NUCLEOTIDE SEQUENCE</scope>
    <source>
        <strain evidence="2">CBS 627.86</strain>
    </source>
</reference>
<sequence>MSWTGFSQTPGRDGRDTGSSPPRCGGPPSGGRGRGQDSPFGGAGTSSSPVPRARRQIVRDGRSFETPLLSLGLQRNRDDPFTYILNHLDQWIEVNYVEARHYTQVGFTVLDVASRAAVDWNDPLQVPETGDAFRRQFEEIDRLSDEDYNIRNEPYKSKCRWILSRKLDVANALCIAPSKVGSQKSTPSKSGSKSGTKPTPGSDGKKPPEWRGKSDPDLQISLN</sequence>
<evidence type="ECO:0000256" key="1">
    <source>
        <dbReference type="SAM" id="MobiDB-lite"/>
    </source>
</evidence>
<proteinExistence type="predicted"/>
<dbReference type="EMBL" id="ML977333">
    <property type="protein sequence ID" value="KAF2111670.1"/>
    <property type="molecule type" value="Genomic_DNA"/>
</dbReference>
<dbReference type="Proteomes" id="UP000799770">
    <property type="component" value="Unassembled WGS sequence"/>
</dbReference>
<evidence type="ECO:0000313" key="2">
    <source>
        <dbReference type="EMBL" id="KAF2111670.1"/>
    </source>
</evidence>
<keyword evidence="3" id="KW-1185">Reference proteome</keyword>
<feature type="region of interest" description="Disordered" evidence="1">
    <location>
        <begin position="1"/>
        <end position="59"/>
    </location>
</feature>
<accession>A0A6A5YX67</accession>